<name>B6BNB1_SULGG</name>
<dbReference type="GO" id="GO:0046872">
    <property type="term" value="F:metal ion binding"/>
    <property type="evidence" value="ECO:0007669"/>
    <property type="project" value="UniProtKB-KW"/>
</dbReference>
<dbReference type="SFLD" id="SFLDS00029">
    <property type="entry name" value="Radical_SAM"/>
    <property type="match status" value="1"/>
</dbReference>
<keyword evidence="4" id="KW-0408">Iron</keyword>
<dbReference type="Proteomes" id="UP000006431">
    <property type="component" value="Unassembled WGS sequence"/>
</dbReference>
<gene>
    <name evidence="7" type="ORF">SMGD1_2458</name>
</gene>
<dbReference type="PROSITE" id="PS51918">
    <property type="entry name" value="RADICAL_SAM"/>
    <property type="match status" value="1"/>
</dbReference>
<organism evidence="7 8">
    <name type="scientific">Sulfurimonas gotlandica (strain DSM 19862 / JCM 16533 / GD1)</name>
    <dbReference type="NCBI Taxonomy" id="929558"/>
    <lineage>
        <taxon>Bacteria</taxon>
        <taxon>Pseudomonadati</taxon>
        <taxon>Campylobacterota</taxon>
        <taxon>Epsilonproteobacteria</taxon>
        <taxon>Campylobacterales</taxon>
        <taxon>Sulfurimonadaceae</taxon>
        <taxon>Sulfurimonas</taxon>
    </lineage>
</organism>
<dbReference type="EMBL" id="AFRZ01000001">
    <property type="protein sequence ID" value="EHP30981.1"/>
    <property type="molecule type" value="Genomic_DNA"/>
</dbReference>
<reference evidence="7 8" key="1">
    <citation type="journal article" date="2012" name="Proc. Natl. Acad. Sci. U.S.A.">
        <title>Genome and physiology of a model Epsilonproteobacterium responsible for sulfide detoxification in marine oxygen depletion zones.</title>
        <authorList>
            <person name="Grote J."/>
            <person name="Schott T."/>
            <person name="Bruckner C.G."/>
            <person name="Glockner F.O."/>
            <person name="Jost G."/>
            <person name="Teeling H."/>
            <person name="Labrenz M."/>
            <person name="Jurgens K."/>
        </authorList>
    </citation>
    <scope>NUCLEOTIDE SEQUENCE [LARGE SCALE GENOMIC DNA]</scope>
    <source>
        <strain evidence="7 8">GD1</strain>
    </source>
</reference>
<evidence type="ECO:0000256" key="1">
    <source>
        <dbReference type="ARBA" id="ARBA00001966"/>
    </source>
</evidence>
<dbReference type="AlphaFoldDB" id="B6BNB1"/>
<dbReference type="PANTHER" id="PTHR11228:SF27">
    <property type="entry name" value="GLYCYL-RADICAL ENZYME ACTIVATING ENZYME MJ1227-RELATED"/>
    <property type="match status" value="1"/>
</dbReference>
<dbReference type="STRING" id="929558.SMGD1_2458"/>
<dbReference type="PATRIC" id="fig|929558.5.peg.2448"/>
<dbReference type="PANTHER" id="PTHR11228">
    <property type="entry name" value="RADICAL SAM DOMAIN PROTEIN"/>
    <property type="match status" value="1"/>
</dbReference>
<dbReference type="InterPro" id="IPR058240">
    <property type="entry name" value="rSAM_sf"/>
</dbReference>
<dbReference type="SFLD" id="SFLDG01067">
    <property type="entry name" value="SPASM/twitch_domain_containing"/>
    <property type="match status" value="1"/>
</dbReference>
<keyword evidence="5" id="KW-0411">Iron-sulfur</keyword>
<dbReference type="GO" id="GO:0051536">
    <property type="term" value="F:iron-sulfur cluster binding"/>
    <property type="evidence" value="ECO:0007669"/>
    <property type="project" value="UniProtKB-KW"/>
</dbReference>
<dbReference type="NCBIfam" id="TIGR02495">
    <property type="entry name" value="NrdG2"/>
    <property type="match status" value="1"/>
</dbReference>
<dbReference type="InterPro" id="IPR007197">
    <property type="entry name" value="rSAM"/>
</dbReference>
<dbReference type="InterPro" id="IPR050377">
    <property type="entry name" value="Radical_SAM_PqqE_MftC-like"/>
</dbReference>
<dbReference type="OrthoDB" id="9782387at2"/>
<evidence type="ECO:0000256" key="4">
    <source>
        <dbReference type="ARBA" id="ARBA00023004"/>
    </source>
</evidence>
<evidence type="ECO:0000313" key="7">
    <source>
        <dbReference type="EMBL" id="EHP30981.1"/>
    </source>
</evidence>
<dbReference type="InterPro" id="IPR013785">
    <property type="entry name" value="Aldolase_TIM"/>
</dbReference>
<dbReference type="SUPFAM" id="SSF102114">
    <property type="entry name" value="Radical SAM enzymes"/>
    <property type="match status" value="1"/>
</dbReference>
<dbReference type="HOGENOM" id="CLU_078147_2_0_7"/>
<dbReference type="eggNOG" id="COG1180">
    <property type="taxonomic scope" value="Bacteria"/>
</dbReference>
<dbReference type="Pfam" id="PF04055">
    <property type="entry name" value="Radical_SAM"/>
    <property type="match status" value="1"/>
</dbReference>
<accession>B6BNB1</accession>
<evidence type="ECO:0000259" key="6">
    <source>
        <dbReference type="PROSITE" id="PS51918"/>
    </source>
</evidence>
<dbReference type="CDD" id="cd01335">
    <property type="entry name" value="Radical_SAM"/>
    <property type="match status" value="1"/>
</dbReference>
<comment type="caution">
    <text evidence="7">The sequence shown here is derived from an EMBL/GenBank/DDBJ whole genome shotgun (WGS) entry which is preliminary data.</text>
</comment>
<dbReference type="RefSeq" id="WP_008339744.1">
    <property type="nucleotide sequence ID" value="NZ_AFRZ01000001.1"/>
</dbReference>
<feature type="domain" description="Radical SAM core" evidence="6">
    <location>
        <begin position="26"/>
        <end position="234"/>
    </location>
</feature>
<evidence type="ECO:0000313" key="8">
    <source>
        <dbReference type="Proteomes" id="UP000006431"/>
    </source>
</evidence>
<accession>H1FZH4</accession>
<dbReference type="GO" id="GO:0003824">
    <property type="term" value="F:catalytic activity"/>
    <property type="evidence" value="ECO:0007669"/>
    <property type="project" value="InterPro"/>
</dbReference>
<comment type="cofactor">
    <cofactor evidence="1">
        <name>[4Fe-4S] cluster</name>
        <dbReference type="ChEBI" id="CHEBI:49883"/>
    </cofactor>
</comment>
<sequence>MSINNESNSLSAKKSVYDVTKFTHVDYPDHLACIVWFSGCNMRCDYCYNKAIVFSNSGSYTIDEVLEFLHSRVNLLEAVVLSGGEASSHDLVEFCKAVKKLGFKIKLDTNGTYFSKVKELVELELLDFVALDYKAPKEKFTQITHSNKYDEFSKTLDFLINNFKDFEARTTLHNDLLSEDDINDIIKDLVKRGYDKNYYIQKFQDTGESIGNLEAASNSFDASLLSDRLNIVWR</sequence>
<dbReference type="InterPro" id="IPR012840">
    <property type="entry name" value="NrdG2"/>
</dbReference>
<keyword evidence="8" id="KW-1185">Reference proteome</keyword>
<protein>
    <submittedName>
        <fullName evidence="7">Ribonucleoside-triphosphate reductase (Anaerobic-like), possibly radical-activating</fullName>
    </submittedName>
</protein>
<evidence type="ECO:0000256" key="5">
    <source>
        <dbReference type="ARBA" id="ARBA00023014"/>
    </source>
</evidence>
<keyword evidence="3" id="KW-0479">Metal-binding</keyword>
<dbReference type="Gene3D" id="3.20.20.70">
    <property type="entry name" value="Aldolase class I"/>
    <property type="match status" value="1"/>
</dbReference>
<keyword evidence="2" id="KW-0949">S-adenosyl-L-methionine</keyword>
<evidence type="ECO:0000256" key="2">
    <source>
        <dbReference type="ARBA" id="ARBA00022691"/>
    </source>
</evidence>
<proteinExistence type="predicted"/>
<dbReference type="SFLD" id="SFLDG01094">
    <property type="entry name" value="Uncharacterised_Radical_SAM_Su"/>
    <property type="match status" value="1"/>
</dbReference>
<evidence type="ECO:0000256" key="3">
    <source>
        <dbReference type="ARBA" id="ARBA00022723"/>
    </source>
</evidence>